<protein>
    <recommendedName>
        <fullName evidence="6">Protein SQS1</fullName>
    </recommendedName>
</protein>
<evidence type="ECO:0000313" key="5">
    <source>
        <dbReference type="Proteomes" id="UP000191522"/>
    </source>
</evidence>
<feature type="region of interest" description="Disordered" evidence="1">
    <location>
        <begin position="184"/>
        <end position="210"/>
    </location>
</feature>
<feature type="region of interest" description="Disordered" evidence="1">
    <location>
        <begin position="299"/>
        <end position="323"/>
    </location>
</feature>
<keyword evidence="5" id="KW-1185">Reference proteome</keyword>
<dbReference type="STRING" id="69771.A0A1V6PAD2"/>
<evidence type="ECO:0000259" key="2">
    <source>
        <dbReference type="PROSITE" id="PS50174"/>
    </source>
</evidence>
<feature type="compositionally biased region" description="Acidic residues" evidence="1">
    <location>
        <begin position="308"/>
        <end position="323"/>
    </location>
</feature>
<accession>A0A1V6PAD2</accession>
<dbReference type="Pfam" id="PF01424">
    <property type="entry name" value="R3H"/>
    <property type="match status" value="1"/>
</dbReference>
<dbReference type="SUPFAM" id="SSF82708">
    <property type="entry name" value="R3H domain"/>
    <property type="match status" value="1"/>
</dbReference>
<sequence>MARHGKMKAHAKRAPKMTAKPSPQRFTMQQEALNTETHTRLWSSSNLRHKSVKFVSAGELERSEFEDTSLDDPGEPGQTETAAEATKPEIEVMPVPSNDTLAGIFFFDSTGQQTIDTGLPNPTPRSEPSVSGDSSEDEVVFMGRRNNQKPIVIKTDNNELQEILYTASGNHSPPVTLDVNNTPTYSDVLPEPSQSPTASDVRQRRGSHEEVNDPLADYIANMDRHYHTEDDADSFVHIEAEGGIGVGHAPADPGSSDLSTINREAKLARVRAEDDDEAQFQSSIDEAAVLSRMYLDTEPEAAIGSNDDLTELDSDDSDLDRDEKDIDPELLEELAIRYSTQRTKGSRGGNTGFVSASAFADALEADPYYGLDIMDFSRPSLQKKGRGKNAPSLDLMLSDSDLEFNLQAAWQTDRKKKKAKKKEREELRSQGLLGRDLGDADLKVKYSKGMNLEELITETRTFLLSSRTSLSLPPMTKNHRKTIHELANTLNLKSQSRGNGHARFPILIKTSRTPSYTRKTISTVDHLLSGRKLNRRLFQSWGSSESKPNKSKRGAIGGAVSYMEGDVVGASAPEIGAENRGRAMLEKMGWSSGTALGASNNKGILQPVAQVVKNSRAGLG</sequence>
<dbReference type="OMA" id="EMNMEEF"/>
<dbReference type="Pfam" id="PF01585">
    <property type="entry name" value="G-patch"/>
    <property type="match status" value="1"/>
</dbReference>
<dbReference type="OrthoDB" id="21470at2759"/>
<dbReference type="PROSITE" id="PS51061">
    <property type="entry name" value="R3H"/>
    <property type="match status" value="1"/>
</dbReference>
<reference evidence="5" key="1">
    <citation type="journal article" date="2017" name="Nat. Microbiol.">
        <title>Global analysis of biosynthetic gene clusters reveals vast potential of secondary metabolite production in Penicillium species.</title>
        <authorList>
            <person name="Nielsen J.C."/>
            <person name="Grijseels S."/>
            <person name="Prigent S."/>
            <person name="Ji B."/>
            <person name="Dainat J."/>
            <person name="Nielsen K.F."/>
            <person name="Frisvad J.C."/>
            <person name="Workman M."/>
            <person name="Nielsen J."/>
        </authorList>
    </citation>
    <scope>NUCLEOTIDE SEQUENCE [LARGE SCALE GENOMIC DNA]</scope>
    <source>
        <strain evidence="5">IBT 11843</strain>
    </source>
</reference>
<dbReference type="SMART" id="SM00393">
    <property type="entry name" value="R3H"/>
    <property type="match status" value="1"/>
</dbReference>
<feature type="region of interest" description="Disordered" evidence="1">
    <location>
        <begin position="57"/>
        <end position="88"/>
    </location>
</feature>
<dbReference type="Proteomes" id="UP000191522">
    <property type="component" value="Unassembled WGS sequence"/>
</dbReference>
<proteinExistence type="predicted"/>
<dbReference type="InterPro" id="IPR036867">
    <property type="entry name" value="R3H_dom_sf"/>
</dbReference>
<feature type="region of interest" description="Disordered" evidence="1">
    <location>
        <begin position="115"/>
        <end position="136"/>
    </location>
</feature>
<dbReference type="GO" id="GO:0003676">
    <property type="term" value="F:nucleic acid binding"/>
    <property type="evidence" value="ECO:0007669"/>
    <property type="project" value="UniProtKB-UniRule"/>
</dbReference>
<feature type="compositionally biased region" description="Basic residues" evidence="1">
    <location>
        <begin position="1"/>
        <end position="15"/>
    </location>
</feature>
<gene>
    <name evidence="4" type="ORF">PENDEC_c013G04038</name>
</gene>
<dbReference type="InterPro" id="IPR000467">
    <property type="entry name" value="G_patch_dom"/>
</dbReference>
<feature type="domain" description="G-patch" evidence="2">
    <location>
        <begin position="577"/>
        <end position="620"/>
    </location>
</feature>
<evidence type="ECO:0000259" key="3">
    <source>
        <dbReference type="PROSITE" id="PS51061"/>
    </source>
</evidence>
<evidence type="ECO:0000256" key="1">
    <source>
        <dbReference type="SAM" id="MobiDB-lite"/>
    </source>
</evidence>
<feature type="region of interest" description="Disordered" evidence="1">
    <location>
        <begin position="1"/>
        <end position="26"/>
    </location>
</feature>
<dbReference type="Gene3D" id="3.30.1370.50">
    <property type="entry name" value="R3H-like domain"/>
    <property type="match status" value="1"/>
</dbReference>
<feature type="domain" description="R3H" evidence="3">
    <location>
        <begin position="446"/>
        <end position="511"/>
    </location>
</feature>
<dbReference type="InterPro" id="IPR051189">
    <property type="entry name" value="Splicing_assoc_domain"/>
</dbReference>
<feature type="compositionally biased region" description="Basic and acidic residues" evidence="1">
    <location>
        <begin position="201"/>
        <end position="210"/>
    </location>
</feature>
<dbReference type="PROSITE" id="PS50174">
    <property type="entry name" value="G_PATCH"/>
    <property type="match status" value="1"/>
</dbReference>
<dbReference type="InterPro" id="IPR001374">
    <property type="entry name" value="R3H_dom"/>
</dbReference>
<evidence type="ECO:0000313" key="4">
    <source>
        <dbReference type="EMBL" id="OQD73951.1"/>
    </source>
</evidence>
<dbReference type="SMART" id="SM00443">
    <property type="entry name" value="G_patch"/>
    <property type="match status" value="1"/>
</dbReference>
<name>A0A1V6PAD2_PENDC</name>
<dbReference type="PANTHER" id="PTHR14195">
    <property type="entry name" value="G PATCH DOMAIN CONTAINING PROTEIN 2"/>
    <property type="match status" value="1"/>
</dbReference>
<comment type="caution">
    <text evidence="4">The sequence shown here is derived from an EMBL/GenBank/DDBJ whole genome shotgun (WGS) entry which is preliminary data.</text>
</comment>
<organism evidence="4 5">
    <name type="scientific">Penicillium decumbens</name>
    <dbReference type="NCBI Taxonomy" id="69771"/>
    <lineage>
        <taxon>Eukaryota</taxon>
        <taxon>Fungi</taxon>
        <taxon>Dikarya</taxon>
        <taxon>Ascomycota</taxon>
        <taxon>Pezizomycotina</taxon>
        <taxon>Eurotiomycetes</taxon>
        <taxon>Eurotiomycetidae</taxon>
        <taxon>Eurotiales</taxon>
        <taxon>Aspergillaceae</taxon>
        <taxon>Penicillium</taxon>
    </lineage>
</organism>
<dbReference type="AlphaFoldDB" id="A0A1V6PAD2"/>
<evidence type="ECO:0008006" key="6">
    <source>
        <dbReference type="Google" id="ProtNLM"/>
    </source>
</evidence>
<dbReference type="EMBL" id="MDYL01000013">
    <property type="protein sequence ID" value="OQD73951.1"/>
    <property type="molecule type" value="Genomic_DNA"/>
</dbReference>